<keyword evidence="2" id="KW-0663">Pyridoxal phosphate</keyword>
<protein>
    <submittedName>
        <fullName evidence="6">Threonine dehydratase</fullName>
    </submittedName>
</protein>
<dbReference type="GO" id="GO:0004794">
    <property type="term" value="F:threonine deaminase activity"/>
    <property type="evidence" value="ECO:0007669"/>
    <property type="project" value="TreeGrafter"/>
</dbReference>
<dbReference type="PROSITE" id="PS51257">
    <property type="entry name" value="PROKAR_LIPOPROTEIN"/>
    <property type="match status" value="1"/>
</dbReference>
<dbReference type="GO" id="GO:0009097">
    <property type="term" value="P:isoleucine biosynthetic process"/>
    <property type="evidence" value="ECO:0007669"/>
    <property type="project" value="TreeGrafter"/>
</dbReference>
<dbReference type="OrthoDB" id="4408011at2"/>
<dbReference type="PANTHER" id="PTHR48078">
    <property type="entry name" value="THREONINE DEHYDRATASE, MITOCHONDRIAL-RELATED"/>
    <property type="match status" value="1"/>
</dbReference>
<feature type="region of interest" description="Disordered" evidence="4">
    <location>
        <begin position="1"/>
        <end position="70"/>
    </location>
</feature>
<sequence length="332" mass="32595">MSRPPIRPGSGSPPGRRCCRATPGSSTAAGCGPSAFTTASPPGCARAGSPASARPWARRRDDHPTRLGAAPGRGALAAVSAAATDGRPVVTASAGNHGLGTAFAATRLGARACVVVPENASSAKVEALRGYDIDLRLIGDSYDAAEAAAVAIAADTGARFVSAYSDPDVIAGQATIVGEITDLLSEPLRIVVPVGGGGLASGVALAAPDRVPVVGVESAQSRAVSASMAAGQVVEVHVGPTIADGLAGNISADAMTPAILRSAGVPVLAAAEDDIRAAVCELALRHGVVAEGSGAAGVAAARAGDIPADLPTVFVVTGRNIAAETLTELLTK</sequence>
<evidence type="ECO:0000256" key="2">
    <source>
        <dbReference type="ARBA" id="ARBA00022898"/>
    </source>
</evidence>
<dbReference type="GO" id="GO:0003941">
    <property type="term" value="F:L-serine ammonia-lyase activity"/>
    <property type="evidence" value="ECO:0007669"/>
    <property type="project" value="TreeGrafter"/>
</dbReference>
<keyword evidence="7" id="KW-1185">Reference proteome</keyword>
<dbReference type="SUPFAM" id="SSF53686">
    <property type="entry name" value="Tryptophan synthase beta subunit-like PLP-dependent enzymes"/>
    <property type="match status" value="1"/>
</dbReference>
<feature type="compositionally biased region" description="Low complexity" evidence="4">
    <location>
        <begin position="1"/>
        <end position="16"/>
    </location>
</feature>
<evidence type="ECO:0000313" key="6">
    <source>
        <dbReference type="EMBL" id="PIB73844.1"/>
    </source>
</evidence>
<dbReference type="Proteomes" id="UP000230551">
    <property type="component" value="Unassembled WGS sequence"/>
</dbReference>
<dbReference type="PANTHER" id="PTHR48078:SF6">
    <property type="entry name" value="L-THREONINE DEHYDRATASE CATABOLIC TDCB"/>
    <property type="match status" value="1"/>
</dbReference>
<comment type="caution">
    <text evidence="6">The sequence shown here is derived from an EMBL/GenBank/DDBJ whole genome shotgun (WGS) entry which is preliminary data.</text>
</comment>
<accession>A0A2G5P7I0</accession>
<feature type="compositionally biased region" description="Low complexity" evidence="4">
    <location>
        <begin position="39"/>
        <end position="55"/>
    </location>
</feature>
<organism evidence="6 7">
    <name type="scientific">Mycolicibacterium brumae</name>
    <dbReference type="NCBI Taxonomy" id="85968"/>
    <lineage>
        <taxon>Bacteria</taxon>
        <taxon>Bacillati</taxon>
        <taxon>Actinomycetota</taxon>
        <taxon>Actinomycetes</taxon>
        <taxon>Mycobacteriales</taxon>
        <taxon>Mycobacteriaceae</taxon>
        <taxon>Mycolicibacterium</taxon>
    </lineage>
</organism>
<proteinExistence type="predicted"/>
<reference evidence="6 7" key="1">
    <citation type="journal article" date="2017" name="Infect. Genet. Evol.">
        <title>The new phylogeny of the genus Mycobacterium: The old and the news.</title>
        <authorList>
            <person name="Tortoli E."/>
            <person name="Fedrizzi T."/>
            <person name="Meehan C.J."/>
            <person name="Trovato A."/>
            <person name="Grottola A."/>
            <person name="Giacobazzi E."/>
            <person name="Serpini G.F."/>
            <person name="Tagliazucchi S."/>
            <person name="Fabio A."/>
            <person name="Bettua C."/>
            <person name="Bertorelli R."/>
            <person name="Frascaro F."/>
            <person name="De Sanctis V."/>
            <person name="Pecorari M."/>
            <person name="Jousson O."/>
            <person name="Segata N."/>
            <person name="Cirillo D.M."/>
        </authorList>
    </citation>
    <scope>NUCLEOTIDE SEQUENCE [LARGE SCALE GENOMIC DNA]</scope>
    <source>
        <strain evidence="6 7">CIP1034565</strain>
    </source>
</reference>
<dbReference type="GO" id="GO:0006567">
    <property type="term" value="P:L-threonine catabolic process"/>
    <property type="evidence" value="ECO:0007669"/>
    <property type="project" value="TreeGrafter"/>
</dbReference>
<dbReference type="EMBL" id="PDCN02000023">
    <property type="protein sequence ID" value="PIB73844.1"/>
    <property type="molecule type" value="Genomic_DNA"/>
</dbReference>
<evidence type="ECO:0000259" key="5">
    <source>
        <dbReference type="Pfam" id="PF00291"/>
    </source>
</evidence>
<keyword evidence="3" id="KW-0456">Lyase</keyword>
<evidence type="ECO:0000256" key="1">
    <source>
        <dbReference type="ARBA" id="ARBA00001933"/>
    </source>
</evidence>
<evidence type="ECO:0000256" key="4">
    <source>
        <dbReference type="SAM" id="MobiDB-lite"/>
    </source>
</evidence>
<dbReference type="InterPro" id="IPR001926">
    <property type="entry name" value="TrpB-like_PALP"/>
</dbReference>
<dbReference type="AlphaFoldDB" id="A0A2G5P7I0"/>
<dbReference type="STRING" id="85968.GCA_900073015_01415"/>
<name>A0A2G5P7I0_9MYCO</name>
<evidence type="ECO:0000313" key="7">
    <source>
        <dbReference type="Proteomes" id="UP000230551"/>
    </source>
</evidence>
<evidence type="ECO:0000256" key="3">
    <source>
        <dbReference type="ARBA" id="ARBA00023239"/>
    </source>
</evidence>
<dbReference type="InterPro" id="IPR036052">
    <property type="entry name" value="TrpB-like_PALP_sf"/>
</dbReference>
<dbReference type="Pfam" id="PF00291">
    <property type="entry name" value="PALP"/>
    <property type="match status" value="1"/>
</dbReference>
<dbReference type="InterPro" id="IPR050147">
    <property type="entry name" value="Ser/Thr_Dehydratase"/>
</dbReference>
<dbReference type="GO" id="GO:0006565">
    <property type="term" value="P:L-serine catabolic process"/>
    <property type="evidence" value="ECO:0007669"/>
    <property type="project" value="TreeGrafter"/>
</dbReference>
<gene>
    <name evidence="6" type="ORF">CQY22_015230</name>
</gene>
<feature type="domain" description="Tryptophan synthase beta chain-like PALP" evidence="5">
    <location>
        <begin position="67"/>
        <end position="318"/>
    </location>
</feature>
<comment type="cofactor">
    <cofactor evidence="1">
        <name>pyridoxal 5'-phosphate</name>
        <dbReference type="ChEBI" id="CHEBI:597326"/>
    </cofactor>
</comment>
<dbReference type="Gene3D" id="3.40.50.1100">
    <property type="match status" value="2"/>
</dbReference>